<reference evidence="1 2" key="1">
    <citation type="submission" date="2017-01" db="EMBL/GenBank/DDBJ databases">
        <title>A new Hymenobacter.</title>
        <authorList>
            <person name="Liang Y."/>
            <person name="Feng F."/>
        </authorList>
    </citation>
    <scope>NUCLEOTIDE SEQUENCE [LARGE SCALE GENOMIC DNA]</scope>
    <source>
        <strain evidence="1">MIMBbqt21</strain>
    </source>
</reference>
<dbReference type="Proteomes" id="UP000194873">
    <property type="component" value="Unassembled WGS sequence"/>
</dbReference>
<dbReference type="AlphaFoldDB" id="A0A243W7Y9"/>
<protein>
    <submittedName>
        <fullName evidence="1">Uncharacterized protein</fullName>
    </submittedName>
</protein>
<dbReference type="EMBL" id="MTSE01000017">
    <property type="protein sequence ID" value="OUJ71189.1"/>
    <property type="molecule type" value="Genomic_DNA"/>
</dbReference>
<evidence type="ECO:0000313" key="2">
    <source>
        <dbReference type="Proteomes" id="UP000194873"/>
    </source>
</evidence>
<name>A0A243W7Y9_9BACT</name>
<proteinExistence type="predicted"/>
<organism evidence="1 2">
    <name type="scientific">Hymenobacter crusticola</name>
    <dbReference type="NCBI Taxonomy" id="1770526"/>
    <lineage>
        <taxon>Bacteria</taxon>
        <taxon>Pseudomonadati</taxon>
        <taxon>Bacteroidota</taxon>
        <taxon>Cytophagia</taxon>
        <taxon>Cytophagales</taxon>
        <taxon>Hymenobacteraceae</taxon>
        <taxon>Hymenobacter</taxon>
    </lineage>
</organism>
<comment type="caution">
    <text evidence="1">The sequence shown here is derived from an EMBL/GenBank/DDBJ whole genome shotgun (WGS) entry which is preliminary data.</text>
</comment>
<evidence type="ECO:0000313" key="1">
    <source>
        <dbReference type="EMBL" id="OUJ71189.1"/>
    </source>
</evidence>
<accession>A0A243W7Y9</accession>
<keyword evidence="2" id="KW-1185">Reference proteome</keyword>
<gene>
    <name evidence="1" type="ORF">BXP70_22155</name>
</gene>
<sequence>MQIARDQRFLPQYVLQFNTMPADDSLYSRLEEDSGSRWYYTQREMEALRLWRDYRFTNDAFHNWWIIQASQPALDRLQRFPNSVDGIRLRFHSNAFYSDVIKVLDLLAKHEKNRCLVDAKGQALTIYAFTEEPAPKTVANCVDSYGFLGECRLILRVASELPGVLPLQQLLLDPAWRNSLYLLLLLSIVSIWKMTRPSFY</sequence>